<dbReference type="PANTHER" id="PTHR30572">
    <property type="entry name" value="MEMBRANE COMPONENT OF TRANSPORTER-RELATED"/>
    <property type="match status" value="1"/>
</dbReference>
<gene>
    <name evidence="9" type="ORF">EQM13_02035</name>
</gene>
<evidence type="ECO:0000256" key="2">
    <source>
        <dbReference type="ARBA" id="ARBA00022475"/>
    </source>
</evidence>
<dbReference type="EMBL" id="CP035282">
    <property type="protein sequence ID" value="QAT60437.1"/>
    <property type="molecule type" value="Genomic_DNA"/>
</dbReference>
<feature type="transmembrane region" description="Helical" evidence="7">
    <location>
        <begin position="763"/>
        <end position="785"/>
    </location>
</feature>
<dbReference type="AlphaFoldDB" id="A0A410Q8Y7"/>
<feature type="transmembrane region" description="Helical" evidence="7">
    <location>
        <begin position="20"/>
        <end position="38"/>
    </location>
</feature>
<feature type="transmembrane region" description="Helical" evidence="7">
    <location>
        <begin position="268"/>
        <end position="286"/>
    </location>
</feature>
<organism evidence="9 10">
    <name type="scientific">Acidilutibacter cellobiosedens</name>
    <dbReference type="NCBI Taxonomy" id="2507161"/>
    <lineage>
        <taxon>Bacteria</taxon>
        <taxon>Bacillati</taxon>
        <taxon>Bacillota</taxon>
        <taxon>Tissierellia</taxon>
        <taxon>Tissierellales</taxon>
        <taxon>Acidilutibacteraceae</taxon>
        <taxon>Acidilutibacter</taxon>
    </lineage>
</organism>
<keyword evidence="10" id="KW-1185">Reference proteome</keyword>
<proteinExistence type="inferred from homology"/>
<keyword evidence="5 7" id="KW-0472">Membrane</keyword>
<feature type="transmembrane region" description="Helical" evidence="7">
    <location>
        <begin position="315"/>
        <end position="341"/>
    </location>
</feature>
<feature type="transmembrane region" description="Helical" evidence="7">
    <location>
        <begin position="353"/>
        <end position="373"/>
    </location>
</feature>
<reference evidence="10" key="1">
    <citation type="submission" date="2019-01" db="EMBL/GenBank/DDBJ databases">
        <title>Draft genomes of a novel of Sporanaerobacter strains.</title>
        <authorList>
            <person name="Ma S."/>
        </authorList>
    </citation>
    <scope>NUCLEOTIDE SEQUENCE [LARGE SCALE GENOMIC DNA]</scope>
    <source>
        <strain evidence="10">NJN-17</strain>
    </source>
</reference>
<dbReference type="PANTHER" id="PTHR30572:SF4">
    <property type="entry name" value="ABC TRANSPORTER PERMEASE YTRF"/>
    <property type="match status" value="1"/>
</dbReference>
<dbReference type="GO" id="GO:0022857">
    <property type="term" value="F:transmembrane transporter activity"/>
    <property type="evidence" value="ECO:0007669"/>
    <property type="project" value="TreeGrafter"/>
</dbReference>
<feature type="domain" description="ABC3 transporter permease C-terminal" evidence="8">
    <location>
        <begin position="722"/>
        <end position="834"/>
    </location>
</feature>
<dbReference type="KEGG" id="spoa:EQM13_02035"/>
<evidence type="ECO:0000256" key="1">
    <source>
        <dbReference type="ARBA" id="ARBA00004651"/>
    </source>
</evidence>
<dbReference type="InterPro" id="IPR050250">
    <property type="entry name" value="Macrolide_Exporter_MacB"/>
</dbReference>
<protein>
    <submittedName>
        <fullName evidence="9">ABC transporter permease</fullName>
    </submittedName>
</protein>
<dbReference type="InterPro" id="IPR003838">
    <property type="entry name" value="ABC3_permease_C"/>
</dbReference>
<evidence type="ECO:0000313" key="9">
    <source>
        <dbReference type="EMBL" id="QAT60437.1"/>
    </source>
</evidence>
<evidence type="ECO:0000256" key="4">
    <source>
        <dbReference type="ARBA" id="ARBA00022989"/>
    </source>
</evidence>
<name>A0A410Q8Y7_9FIRM</name>
<evidence type="ECO:0000256" key="3">
    <source>
        <dbReference type="ARBA" id="ARBA00022692"/>
    </source>
</evidence>
<comment type="similarity">
    <text evidence="6">Belongs to the ABC-4 integral membrane protein family.</text>
</comment>
<feature type="transmembrane region" description="Helical" evidence="7">
    <location>
        <begin position="718"/>
        <end position="742"/>
    </location>
</feature>
<dbReference type="Pfam" id="PF02687">
    <property type="entry name" value="FtsX"/>
    <property type="match status" value="2"/>
</dbReference>
<evidence type="ECO:0000256" key="6">
    <source>
        <dbReference type="ARBA" id="ARBA00038076"/>
    </source>
</evidence>
<keyword evidence="2" id="KW-1003">Cell membrane</keyword>
<dbReference type="Proteomes" id="UP000287969">
    <property type="component" value="Chromosome"/>
</dbReference>
<accession>A0A410Q8Y7</accession>
<dbReference type="GO" id="GO:0005886">
    <property type="term" value="C:plasma membrane"/>
    <property type="evidence" value="ECO:0007669"/>
    <property type="project" value="UniProtKB-SubCell"/>
</dbReference>
<feature type="domain" description="ABC3 transporter permease C-terminal" evidence="8">
    <location>
        <begin position="267"/>
        <end position="381"/>
    </location>
</feature>
<keyword evidence="3 7" id="KW-0812">Transmembrane</keyword>
<feature type="transmembrane region" description="Helical" evidence="7">
    <location>
        <begin position="426"/>
        <end position="445"/>
    </location>
</feature>
<dbReference type="OrthoDB" id="9793166at2"/>
<evidence type="ECO:0000256" key="5">
    <source>
        <dbReference type="ARBA" id="ARBA00023136"/>
    </source>
</evidence>
<feature type="transmembrane region" description="Helical" evidence="7">
    <location>
        <begin position="816"/>
        <end position="833"/>
    </location>
</feature>
<evidence type="ECO:0000256" key="7">
    <source>
        <dbReference type="SAM" id="Phobius"/>
    </source>
</evidence>
<comment type="subcellular location">
    <subcellularLocation>
        <location evidence="1">Cell membrane</location>
        <topology evidence="1">Multi-pass membrane protein</topology>
    </subcellularLocation>
</comment>
<sequence length="851" mass="97762">MMIIKLAFSYIKKQKGKTIALLASVGLAVMLIFSMFVIRDSGYDSQIREAKNLHGDYNLFFDDIDMNSVEELKKQKEVKKLISVRYLCEVVNTNNGVILDLNTFNKDYIDSLNYKFIGRKPIKDGEIVIEEEATEQMGIKDPLNKEIDLMVLNKYLDKDNISQIDSGNKRFKIVGLIQKPEKYYKSLNGFKGQAFISEETNLTITKTEDTYKGNIYLHNKKDESAFLDKMYKKLNLEDYNLFYNVEVFQGEVYKIVTKYSIKNIENSIILIIVSCLVIYNIYNIILSDRIKQIGMLRAIGMSNKDIKRMFRVSSLFYIIFGTLIGILAGTVFSYIGVRMIYGYSTVLSIEKESIIFSFLVSIIAVSVSNFIIVRKTLRMSIIESINKSDKVKKRSRANIDERKKMKGNILIKFANGNIWRNKSKTILTITAMFLVSAIFIQTSVINDRMKLTTNITSGLRPMSYGNVDITLSGNYRNTEDIFYNINAPIIQKIKKLKGVKKVEPFFYNQDSFLSISKKRVSDDLIKELRRQEQKYYSDYDKEYPLLVKGYNKNLLKNINRFIAKGENIIEEKPGDYKKVLLINNIYSRGIHSYSTKVIKDVNVGDVLEIKLPVYRDGVERYEKFKVEVSGIMDNTYIATQDGDPEFTGGQIIFRKDDYRELTGQQNYNKLFVAVEDGELESVEGKIEQMVKDYSFSSVGGKNENKKYIARTSEEKLDIIYQFLMILILSVNIITIVRSNIILRTKELSVLRAIGMSIRNLKKAVLVESETYGIIASVLAAIFGIYDYNKGIVRINNTMLEDGYNQTLSYGIPFKQILIVFIVSAVMCFIAVYVSKDKIEKLNIIEGISENE</sequence>
<keyword evidence="4 7" id="KW-1133">Transmembrane helix</keyword>
<evidence type="ECO:0000259" key="8">
    <source>
        <dbReference type="Pfam" id="PF02687"/>
    </source>
</evidence>
<evidence type="ECO:0000313" key="10">
    <source>
        <dbReference type="Proteomes" id="UP000287969"/>
    </source>
</evidence>